<feature type="transmembrane region" description="Helical" evidence="7">
    <location>
        <begin position="254"/>
        <end position="272"/>
    </location>
</feature>
<feature type="transmembrane region" description="Helical" evidence="7">
    <location>
        <begin position="380"/>
        <end position="397"/>
    </location>
</feature>
<comment type="subcellular location">
    <subcellularLocation>
        <location evidence="1">Membrane</location>
        <topology evidence="1">Multi-pass membrane protein</topology>
    </subcellularLocation>
</comment>
<dbReference type="Pfam" id="PF00999">
    <property type="entry name" value="Na_H_Exchanger"/>
    <property type="match status" value="1"/>
</dbReference>
<feature type="domain" description="Cation/H+ exchanger transmembrane" evidence="8">
    <location>
        <begin position="23"/>
        <end position="416"/>
    </location>
</feature>
<accession>A0A6G9YKK0</accession>
<evidence type="ECO:0000256" key="6">
    <source>
        <dbReference type="ARBA" id="ARBA00023136"/>
    </source>
</evidence>
<sequence length="454" mass="48583">MPTPLEISTHFFLQIAVILVTFRLLWPVFRRLGQVQVVAVMVAGFLLGPSVLGWLWPRAQTWLFPTTLKVGGTSVVHPNLTVIYVVGEVGLVLYMFLVGASLKLDILGRHLRFAVARSATGVLVPMLLGAVVGWWMVGQGRYFTGMVANWQGALFIAAAVAVTAFPILAWIIYDSGLLNTRLGTMSLASAAFDDACAWVLLAVVVASTKSSPAGVALAAGGGLAYVLFMLTIGRRWLAKLPNWQPRRGDSERTGGLPVGQVTVVLLVVLAAACFTDFVGIHSVLGAFVAGVAMPRGELLDKIKSRFEPLVSYLLLPAFFIYTGLNTELGLIFRPAVLLMTGVVLIVSFASKFGAVAAVARKQGMGWREAGAMGALANARGMMELVLLNVGLTAGLITPETYTILALMTTVTTFIATPLQRMFERSAWKNGMVFGPNGEEPKAAEPPVAHVEQAI</sequence>
<evidence type="ECO:0000256" key="2">
    <source>
        <dbReference type="ARBA" id="ARBA00022448"/>
    </source>
</evidence>
<protein>
    <submittedName>
        <fullName evidence="9">Cation/H(+) antiporter</fullName>
    </submittedName>
</protein>
<dbReference type="InterPro" id="IPR006153">
    <property type="entry name" value="Cation/H_exchanger_TM"/>
</dbReference>
<name>A0A6G9YKK0_9NOCA</name>
<evidence type="ECO:0000256" key="4">
    <source>
        <dbReference type="ARBA" id="ARBA00022989"/>
    </source>
</evidence>
<dbReference type="GO" id="GO:0015297">
    <property type="term" value="F:antiporter activity"/>
    <property type="evidence" value="ECO:0007669"/>
    <property type="project" value="InterPro"/>
</dbReference>
<feature type="transmembrane region" description="Helical" evidence="7">
    <location>
        <begin position="336"/>
        <end position="359"/>
    </location>
</feature>
<dbReference type="GO" id="GO:1902600">
    <property type="term" value="P:proton transmembrane transport"/>
    <property type="evidence" value="ECO:0007669"/>
    <property type="project" value="InterPro"/>
</dbReference>
<evidence type="ECO:0000256" key="7">
    <source>
        <dbReference type="SAM" id="Phobius"/>
    </source>
</evidence>
<proteinExistence type="predicted"/>
<evidence type="ECO:0000256" key="3">
    <source>
        <dbReference type="ARBA" id="ARBA00022692"/>
    </source>
</evidence>
<dbReference type="PANTHER" id="PTHR32468">
    <property type="entry name" value="CATION/H + ANTIPORTER"/>
    <property type="match status" value="1"/>
</dbReference>
<dbReference type="Gene3D" id="1.20.1530.20">
    <property type="match status" value="1"/>
</dbReference>
<feature type="transmembrane region" description="Helical" evidence="7">
    <location>
        <begin position="213"/>
        <end position="233"/>
    </location>
</feature>
<keyword evidence="4 7" id="KW-1133">Transmembrane helix</keyword>
<feature type="transmembrane region" description="Helical" evidence="7">
    <location>
        <begin position="114"/>
        <end position="137"/>
    </location>
</feature>
<organism evidence="9 10">
    <name type="scientific">Nocardia arthritidis</name>
    <dbReference type="NCBI Taxonomy" id="228602"/>
    <lineage>
        <taxon>Bacteria</taxon>
        <taxon>Bacillati</taxon>
        <taxon>Actinomycetota</taxon>
        <taxon>Actinomycetes</taxon>
        <taxon>Mycobacteriales</taxon>
        <taxon>Nocardiaceae</taxon>
        <taxon>Nocardia</taxon>
    </lineage>
</organism>
<keyword evidence="3 7" id="KW-0812">Transmembrane</keyword>
<evidence type="ECO:0000256" key="1">
    <source>
        <dbReference type="ARBA" id="ARBA00004141"/>
    </source>
</evidence>
<feature type="transmembrane region" description="Helical" evidence="7">
    <location>
        <begin position="82"/>
        <end position="102"/>
    </location>
</feature>
<keyword evidence="5" id="KW-0406">Ion transport</keyword>
<evidence type="ECO:0000259" key="8">
    <source>
        <dbReference type="Pfam" id="PF00999"/>
    </source>
</evidence>
<keyword evidence="2" id="KW-0813">Transport</keyword>
<reference evidence="9 10" key="1">
    <citation type="journal article" date="2019" name="ACS Chem. Biol.">
        <title>Identification and Mobilization of a Cryptic Antibiotic Biosynthesis Gene Locus from a Human-Pathogenic Nocardia Isolate.</title>
        <authorList>
            <person name="Herisse M."/>
            <person name="Ishida K."/>
            <person name="Porter J.L."/>
            <person name="Howden B."/>
            <person name="Hertweck C."/>
            <person name="Stinear T.P."/>
            <person name="Pidot S.J."/>
        </authorList>
    </citation>
    <scope>NUCLEOTIDE SEQUENCE [LARGE SCALE GENOMIC DNA]</scope>
    <source>
        <strain evidence="9 10">AUSMDU00012717</strain>
    </source>
</reference>
<feature type="transmembrane region" description="Helical" evidence="7">
    <location>
        <begin position="306"/>
        <end position="324"/>
    </location>
</feature>
<dbReference type="AlphaFoldDB" id="A0A6G9YKK0"/>
<dbReference type="PANTHER" id="PTHR32468:SF0">
    <property type="entry name" value="K(+)_H(+) ANTIPORTER 1"/>
    <property type="match status" value="1"/>
</dbReference>
<gene>
    <name evidence="9" type="ORF">F5544_29720</name>
</gene>
<keyword evidence="10" id="KW-1185">Reference proteome</keyword>
<evidence type="ECO:0000256" key="5">
    <source>
        <dbReference type="ARBA" id="ARBA00023065"/>
    </source>
</evidence>
<dbReference type="RefSeq" id="WP_167476282.1">
    <property type="nucleotide sequence ID" value="NZ_CP046172.1"/>
</dbReference>
<dbReference type="Proteomes" id="UP000503540">
    <property type="component" value="Chromosome"/>
</dbReference>
<feature type="transmembrane region" description="Helical" evidence="7">
    <location>
        <begin position="185"/>
        <end position="207"/>
    </location>
</feature>
<evidence type="ECO:0000313" key="10">
    <source>
        <dbReference type="Proteomes" id="UP000503540"/>
    </source>
</evidence>
<feature type="transmembrane region" description="Helical" evidence="7">
    <location>
        <begin position="12"/>
        <end position="29"/>
    </location>
</feature>
<dbReference type="EMBL" id="CP046172">
    <property type="protein sequence ID" value="QIS13789.1"/>
    <property type="molecule type" value="Genomic_DNA"/>
</dbReference>
<keyword evidence="6 7" id="KW-0472">Membrane</keyword>
<dbReference type="InterPro" id="IPR050794">
    <property type="entry name" value="CPA2_transporter"/>
</dbReference>
<feature type="transmembrane region" description="Helical" evidence="7">
    <location>
        <begin position="149"/>
        <end position="173"/>
    </location>
</feature>
<dbReference type="InterPro" id="IPR038770">
    <property type="entry name" value="Na+/solute_symporter_sf"/>
</dbReference>
<evidence type="ECO:0000313" key="9">
    <source>
        <dbReference type="EMBL" id="QIS13789.1"/>
    </source>
</evidence>
<feature type="transmembrane region" description="Helical" evidence="7">
    <location>
        <begin position="278"/>
        <end position="294"/>
    </location>
</feature>
<feature type="transmembrane region" description="Helical" evidence="7">
    <location>
        <begin position="36"/>
        <end position="56"/>
    </location>
</feature>
<dbReference type="GO" id="GO:0016020">
    <property type="term" value="C:membrane"/>
    <property type="evidence" value="ECO:0007669"/>
    <property type="project" value="UniProtKB-SubCell"/>
</dbReference>
<dbReference type="KEGG" id="nah:F5544_29720"/>